<evidence type="ECO:0000313" key="3">
    <source>
        <dbReference type="Proteomes" id="UP000297394"/>
    </source>
</evidence>
<reference evidence="2" key="1">
    <citation type="submission" date="2018-10" db="EMBL/GenBank/DDBJ databases">
        <authorList>
            <person name="Vincent A.T."/>
            <person name="Schiettekatte O."/>
            <person name="Bourhy P."/>
            <person name="Veyrier F.J."/>
            <person name="Picardeau M."/>
        </authorList>
    </citation>
    <scope>NUCLEOTIDE SEQUENCE</scope>
    <source>
        <strain evidence="2">201800281</strain>
    </source>
</reference>
<accession>A0A4R9IRJ6</accession>
<dbReference type="AlphaFoldDB" id="A0A4R9IRJ6"/>
<dbReference type="EMBL" id="RQFL01000007">
    <property type="protein sequence ID" value="TGK94717.1"/>
    <property type="molecule type" value="Genomic_DNA"/>
</dbReference>
<reference evidence="3 4" key="2">
    <citation type="journal article" date="2019" name="PLoS Negl. Trop. Dis.">
        <title>Revisiting the worldwide diversity of Leptospira species in the environment.</title>
        <authorList>
            <person name="Vincent A.T."/>
            <person name="Schiettekatte O."/>
            <person name="Bourhy P."/>
            <person name="Veyrier F.J."/>
            <person name="Picardeau M."/>
        </authorList>
    </citation>
    <scope>NUCLEOTIDE SEQUENCE [LARGE SCALE GENOMIC DNA]</scope>
    <source>
        <strain evidence="1 3">201800280</strain>
        <strain evidence="4">201800281</strain>
    </source>
</reference>
<organism evidence="1 3">
    <name type="scientific">Leptospira bourretii</name>
    <dbReference type="NCBI Taxonomy" id="2484962"/>
    <lineage>
        <taxon>Bacteria</taxon>
        <taxon>Pseudomonadati</taxon>
        <taxon>Spirochaetota</taxon>
        <taxon>Spirochaetia</taxon>
        <taxon>Leptospirales</taxon>
        <taxon>Leptospiraceae</taxon>
        <taxon>Leptospira</taxon>
    </lineage>
</organism>
<dbReference type="EMBL" id="RQFM01000022">
    <property type="protein sequence ID" value="TGK85818.1"/>
    <property type="molecule type" value="Genomic_DNA"/>
</dbReference>
<evidence type="ECO:0008006" key="5">
    <source>
        <dbReference type="Google" id="ProtNLM"/>
    </source>
</evidence>
<dbReference type="Proteomes" id="UP000297394">
    <property type="component" value="Unassembled WGS sequence"/>
</dbReference>
<dbReference type="Proteomes" id="UP000297918">
    <property type="component" value="Unassembled WGS sequence"/>
</dbReference>
<dbReference type="SUPFAM" id="SSF55961">
    <property type="entry name" value="Bet v1-like"/>
    <property type="match status" value="1"/>
</dbReference>
<dbReference type="InterPro" id="IPR023393">
    <property type="entry name" value="START-like_dom_sf"/>
</dbReference>
<evidence type="ECO:0000313" key="1">
    <source>
        <dbReference type="EMBL" id="TGK85818.1"/>
    </source>
</evidence>
<protein>
    <recommendedName>
        <fullName evidence="5">START domain-containing protein</fullName>
    </recommendedName>
</protein>
<dbReference type="RefSeq" id="WP_135747017.1">
    <property type="nucleotide sequence ID" value="NZ_RQFL01000007.1"/>
</dbReference>
<evidence type="ECO:0000313" key="4">
    <source>
        <dbReference type="Proteomes" id="UP000297918"/>
    </source>
</evidence>
<proteinExistence type="predicted"/>
<sequence length="206" mass="24177">MKIFSVLLFFIILMIGKNIYAEPSSSWKLIKNSDGIQIESRKEAGSEYHSFQASIILKTNLDTILSVLKKVDQYPDWFAFTKAAFLIRQSRNEQTVFLETNFPWPYQNEFMEYRMVFLHERDGRIKVTIDGISKPTDRKEGLFPLKKASGSITLYPHPSETKTETKFVYFFHSEPRQEIPTWLINPMIHEMPFQTLLALQKRVTKD</sequence>
<name>A0A4R9IRJ6_9LEPT</name>
<dbReference type="Gene3D" id="3.30.530.20">
    <property type="match status" value="1"/>
</dbReference>
<gene>
    <name evidence="1" type="ORF">EHQ23_14455</name>
    <name evidence="2" type="ORF">EHQ26_01885</name>
</gene>
<evidence type="ECO:0000313" key="2">
    <source>
        <dbReference type="EMBL" id="TGK94717.1"/>
    </source>
</evidence>
<dbReference type="OrthoDB" id="5734556at2"/>
<comment type="caution">
    <text evidence="1">The sequence shown here is derived from an EMBL/GenBank/DDBJ whole genome shotgun (WGS) entry which is preliminary data.</text>
</comment>
<keyword evidence="4" id="KW-1185">Reference proteome</keyword>